<evidence type="ECO:0000256" key="4">
    <source>
        <dbReference type="ARBA" id="ARBA00023040"/>
    </source>
</evidence>
<evidence type="ECO:0000256" key="3">
    <source>
        <dbReference type="ARBA" id="ARBA00022989"/>
    </source>
</evidence>
<dbReference type="PROSITE" id="PS50262">
    <property type="entry name" value="G_PROTEIN_RECEP_F1_2"/>
    <property type="match status" value="1"/>
</dbReference>
<keyword evidence="12" id="KW-1185">Reference proteome</keyword>
<evidence type="ECO:0000313" key="12">
    <source>
        <dbReference type="Proteomes" id="UP000230750"/>
    </source>
</evidence>
<reference evidence="11 12" key="1">
    <citation type="journal article" date="2017" name="PLoS Biol.">
        <title>The sea cucumber genome provides insights into morphological evolution and visceral regeneration.</title>
        <authorList>
            <person name="Zhang X."/>
            <person name="Sun L."/>
            <person name="Yuan J."/>
            <person name="Sun Y."/>
            <person name="Gao Y."/>
            <person name="Zhang L."/>
            <person name="Li S."/>
            <person name="Dai H."/>
            <person name="Hamel J.F."/>
            <person name="Liu C."/>
            <person name="Yu Y."/>
            <person name="Liu S."/>
            <person name="Lin W."/>
            <person name="Guo K."/>
            <person name="Jin S."/>
            <person name="Xu P."/>
            <person name="Storey K.B."/>
            <person name="Huan P."/>
            <person name="Zhang T."/>
            <person name="Zhou Y."/>
            <person name="Zhang J."/>
            <person name="Lin C."/>
            <person name="Li X."/>
            <person name="Xing L."/>
            <person name="Huo D."/>
            <person name="Sun M."/>
            <person name="Wang L."/>
            <person name="Mercier A."/>
            <person name="Li F."/>
            <person name="Yang H."/>
            <person name="Xiang J."/>
        </authorList>
    </citation>
    <scope>NUCLEOTIDE SEQUENCE [LARGE SCALE GENOMIC DNA]</scope>
    <source>
        <strain evidence="11">Shaxun</strain>
        <tissue evidence="11">Muscle</tissue>
    </source>
</reference>
<proteinExistence type="predicted"/>
<feature type="transmembrane region" description="Helical" evidence="9">
    <location>
        <begin position="154"/>
        <end position="179"/>
    </location>
</feature>
<dbReference type="InterPro" id="IPR017452">
    <property type="entry name" value="GPCR_Rhodpsn_7TM"/>
</dbReference>
<evidence type="ECO:0000313" key="11">
    <source>
        <dbReference type="EMBL" id="PIK38249.1"/>
    </source>
</evidence>
<organism evidence="11 12">
    <name type="scientific">Stichopus japonicus</name>
    <name type="common">Sea cucumber</name>
    <dbReference type="NCBI Taxonomy" id="307972"/>
    <lineage>
        <taxon>Eukaryota</taxon>
        <taxon>Metazoa</taxon>
        <taxon>Echinodermata</taxon>
        <taxon>Eleutherozoa</taxon>
        <taxon>Echinozoa</taxon>
        <taxon>Holothuroidea</taxon>
        <taxon>Aspidochirotacea</taxon>
        <taxon>Aspidochirotida</taxon>
        <taxon>Stichopodidae</taxon>
        <taxon>Apostichopus</taxon>
    </lineage>
</organism>
<evidence type="ECO:0000256" key="6">
    <source>
        <dbReference type="ARBA" id="ARBA00023170"/>
    </source>
</evidence>
<keyword evidence="3 9" id="KW-1133">Transmembrane helix</keyword>
<feature type="compositionally biased region" description="Polar residues" evidence="8">
    <location>
        <begin position="301"/>
        <end position="321"/>
    </location>
</feature>
<dbReference type="Gene3D" id="1.20.1070.10">
    <property type="entry name" value="Rhodopsin 7-helix transmembrane proteins"/>
    <property type="match status" value="1"/>
</dbReference>
<feature type="region of interest" description="Disordered" evidence="8">
    <location>
        <begin position="300"/>
        <end position="321"/>
    </location>
</feature>
<evidence type="ECO:0000256" key="9">
    <source>
        <dbReference type="SAM" id="Phobius"/>
    </source>
</evidence>
<name>A0A2G8JR97_STIJA</name>
<evidence type="ECO:0000256" key="8">
    <source>
        <dbReference type="SAM" id="MobiDB-lite"/>
    </source>
</evidence>
<evidence type="ECO:0000256" key="2">
    <source>
        <dbReference type="ARBA" id="ARBA00022692"/>
    </source>
</evidence>
<evidence type="ECO:0000256" key="1">
    <source>
        <dbReference type="ARBA" id="ARBA00004141"/>
    </source>
</evidence>
<keyword evidence="6 11" id="KW-0675">Receptor</keyword>
<dbReference type="Pfam" id="PF00001">
    <property type="entry name" value="7tm_1"/>
    <property type="match status" value="1"/>
</dbReference>
<feature type="transmembrane region" description="Helical" evidence="9">
    <location>
        <begin position="199"/>
        <end position="222"/>
    </location>
</feature>
<dbReference type="STRING" id="307972.A0A2G8JR97"/>
<comment type="caution">
    <text evidence="11">The sequence shown here is derived from an EMBL/GenBank/DDBJ whole genome shotgun (WGS) entry which is preliminary data.</text>
</comment>
<dbReference type="SMART" id="SM01381">
    <property type="entry name" value="7TM_GPCR_Srsx"/>
    <property type="match status" value="1"/>
</dbReference>
<evidence type="ECO:0000256" key="5">
    <source>
        <dbReference type="ARBA" id="ARBA00023136"/>
    </source>
</evidence>
<keyword evidence="7" id="KW-0807">Transducer</keyword>
<feature type="transmembrane region" description="Helical" evidence="9">
    <location>
        <begin position="122"/>
        <end position="142"/>
    </location>
</feature>
<dbReference type="PRINTS" id="PR00237">
    <property type="entry name" value="GPCRRHODOPSN"/>
</dbReference>
<sequence>MTHYGNLPVSSLIHGLGEQGMQFEAFRKCWNRELYINQMAAYVIVAVVFNIVVFFIGFFGNSLVVYVYTKKPVQSSTTILIRTLAFSDLLVCLLRLGAIYHWTHETSYTVKFLCPLFLSSSFFSVFSSVFVTVAIAVDRFYAVCRAGRRGITPFLARVVSVGCVSVAVLLAAPALYAYGTVTVSPNVSFCTAIHPVPVLVIQGLLVRIFYVISITIITVMYIRVYITIRSKAKVLARHRRTDLSHGTIADTSTAVVGHHTTGSQDEDDMNTLTTTAAPPASVDILPNTVAQCTNDRPIHLTNATDDTVQPSGNRQTTSKPETGTLKVITTVSTNNIPRLQPTSKGKLQRRTTFMLLMTTIVLFVTWLPSTYLRFISRDTRAAIINSGPLAHSLLIMGEYLFFINNAINPVIYAFVNRRFREDCRKVFLKVKRRFLSRPF</sequence>
<dbReference type="AlphaFoldDB" id="A0A2G8JR97"/>
<evidence type="ECO:0000256" key="7">
    <source>
        <dbReference type="ARBA" id="ARBA00023224"/>
    </source>
</evidence>
<dbReference type="PANTHER" id="PTHR24238">
    <property type="entry name" value="G-PROTEIN COUPLED RECEPTOR"/>
    <property type="match status" value="1"/>
</dbReference>
<feature type="domain" description="G-protein coupled receptors family 1 profile" evidence="10">
    <location>
        <begin position="60"/>
        <end position="412"/>
    </location>
</feature>
<keyword evidence="4" id="KW-0297">G-protein coupled receptor</keyword>
<feature type="transmembrane region" description="Helical" evidence="9">
    <location>
        <begin position="392"/>
        <end position="415"/>
    </location>
</feature>
<keyword evidence="2 9" id="KW-0812">Transmembrane</keyword>
<dbReference type="SUPFAM" id="SSF81321">
    <property type="entry name" value="Family A G protein-coupled receptor-like"/>
    <property type="match status" value="1"/>
</dbReference>
<comment type="subcellular location">
    <subcellularLocation>
        <location evidence="1">Membrane</location>
        <topology evidence="1">Multi-pass membrane protein</topology>
    </subcellularLocation>
</comment>
<dbReference type="Proteomes" id="UP000230750">
    <property type="component" value="Unassembled WGS sequence"/>
</dbReference>
<dbReference type="PANTHER" id="PTHR24238:SF47">
    <property type="entry name" value="ECDYSTEROIDS_DOPAMINE RECEPTOR-RELATED"/>
    <property type="match status" value="1"/>
</dbReference>
<feature type="transmembrane region" description="Helical" evidence="9">
    <location>
        <begin position="353"/>
        <end position="372"/>
    </location>
</feature>
<keyword evidence="5 9" id="KW-0472">Membrane</keyword>
<protein>
    <submittedName>
        <fullName evidence="11">Putative cholecystokinin receptor-like</fullName>
    </submittedName>
</protein>
<dbReference type="GO" id="GO:0004930">
    <property type="term" value="F:G protein-coupled receptor activity"/>
    <property type="evidence" value="ECO:0007669"/>
    <property type="project" value="UniProtKB-KW"/>
</dbReference>
<feature type="transmembrane region" description="Helical" evidence="9">
    <location>
        <begin position="40"/>
        <end position="67"/>
    </location>
</feature>
<dbReference type="InterPro" id="IPR000276">
    <property type="entry name" value="GPCR_Rhodpsn"/>
</dbReference>
<dbReference type="CDD" id="cd00637">
    <property type="entry name" value="7tm_classA_rhodopsin-like"/>
    <property type="match status" value="1"/>
</dbReference>
<gene>
    <name evidence="11" type="ORF">BSL78_24926</name>
</gene>
<dbReference type="GO" id="GO:0016020">
    <property type="term" value="C:membrane"/>
    <property type="evidence" value="ECO:0007669"/>
    <property type="project" value="UniProtKB-SubCell"/>
</dbReference>
<dbReference type="EMBL" id="MRZV01001383">
    <property type="protein sequence ID" value="PIK38249.1"/>
    <property type="molecule type" value="Genomic_DNA"/>
</dbReference>
<accession>A0A2G8JR97</accession>
<feature type="transmembrane region" description="Helical" evidence="9">
    <location>
        <begin position="79"/>
        <end position="102"/>
    </location>
</feature>
<dbReference type="OrthoDB" id="10053542at2759"/>
<evidence type="ECO:0000259" key="10">
    <source>
        <dbReference type="PROSITE" id="PS50262"/>
    </source>
</evidence>